<dbReference type="PROSITE" id="PS50294">
    <property type="entry name" value="WD_REPEATS_REGION"/>
    <property type="match status" value="5"/>
</dbReference>
<comment type="caution">
    <text evidence="5">The sequence shown here is derived from an EMBL/GenBank/DDBJ whole genome shotgun (WGS) entry which is preliminary data.</text>
</comment>
<dbReference type="SMART" id="SM00320">
    <property type="entry name" value="WD40"/>
    <property type="match status" value="5"/>
</dbReference>
<evidence type="ECO:0000256" key="1">
    <source>
        <dbReference type="ARBA" id="ARBA00022574"/>
    </source>
</evidence>
<dbReference type="InterPro" id="IPR001680">
    <property type="entry name" value="WD40_rpt"/>
</dbReference>
<evidence type="ECO:0000313" key="5">
    <source>
        <dbReference type="EMBL" id="OBZ75611.1"/>
    </source>
</evidence>
<dbReference type="InterPro" id="IPR015943">
    <property type="entry name" value="WD40/YVTN_repeat-like_dom_sf"/>
</dbReference>
<proteinExistence type="predicted"/>
<dbReference type="InterPro" id="IPR020472">
    <property type="entry name" value="WD40_PAC1"/>
</dbReference>
<dbReference type="Proteomes" id="UP000092993">
    <property type="component" value="Unassembled WGS sequence"/>
</dbReference>
<accession>A0A1C7MF92</accession>
<evidence type="ECO:0000259" key="4">
    <source>
        <dbReference type="Pfam" id="PF24883"/>
    </source>
</evidence>
<feature type="repeat" description="WD" evidence="3">
    <location>
        <begin position="642"/>
        <end position="673"/>
    </location>
</feature>
<feature type="repeat" description="WD" evidence="3">
    <location>
        <begin position="481"/>
        <end position="515"/>
    </location>
</feature>
<evidence type="ECO:0000256" key="2">
    <source>
        <dbReference type="ARBA" id="ARBA00022737"/>
    </source>
</evidence>
<dbReference type="AlphaFoldDB" id="A0A1C7MF92"/>
<dbReference type="Gene3D" id="2.130.10.10">
    <property type="entry name" value="YVTN repeat-like/Quinoprotein amine dehydrogenase"/>
    <property type="match status" value="2"/>
</dbReference>
<feature type="repeat" description="WD" evidence="3">
    <location>
        <begin position="558"/>
        <end position="599"/>
    </location>
</feature>
<dbReference type="OMA" id="LRQNICD"/>
<sequence length="711" mass="78740">MTILSSGYQIPHDNVSRQLKELIVDPLAQVRGVFPPCVVVVDALDECKDPHSTSLILSALADCAQHLYPLTLIMTSRPEHVIRAQFQERRLSGATDQLVLHDVPLGVVSRDIRCYLEASFPRVKRSFMVPIDWPSREAIEVLTQRSAGLFIYAATVVRFIEDLRYSNPPEQLRRLIASTASSSTTLLDTLYNEILTAACPEPSQDLVDRLKTILGSIVLIRSPLSALNLEQLLGLEQYCVYNTLTSLRSVLSVPDGGDGAIRVIHPTFAEFLLDCKSPDFSIDQQTHHAHLLQCCLKVMTTNLRQNICDLRDPSRLNNEVPDLADRISHSIPPYLQYACLHWAAHLHVHEYLDDVLLRLLDEFVSKYLIFWVEVCSLLGRLNDAAKALNDTQLLLRSIGPRASETATLMSDCVRFITMFFPSISASSLQIYHSALPFAPMGTKLTIIYRDRLITKGAVMVRRGESKTWPRSGTTGSAHGYVLSLAFSPDGRSFISGGDDRMVKLWNTDTHSHLATLSGHTHSVTSVAWSHDGNLIASGSWDKTIRIWDARLGIAVRVLEGHMDGVLSVAFSPDGTTIVSGSFDHTVKVWDAKAGVCQLTLTDHMDWVRSVAFSHNGKYIASGSYDCAVRLWDPLGIIPPRILVGHSKVVSSVVFSPDGTRLLSGGDDNSLIVWVSTLVKSFAQSKPLMPYTTLHSPTTHQKPSLHPMTQSI</sequence>
<name>A0A1C7MF92_GRIFR</name>
<evidence type="ECO:0000256" key="3">
    <source>
        <dbReference type="PROSITE-ProRule" id="PRU00221"/>
    </source>
</evidence>
<dbReference type="Pfam" id="PF00400">
    <property type="entry name" value="WD40"/>
    <property type="match status" value="5"/>
</dbReference>
<dbReference type="PANTHER" id="PTHR19879:SF9">
    <property type="entry name" value="TRANSCRIPTION INITIATION FACTOR TFIID SUBUNIT 5"/>
    <property type="match status" value="1"/>
</dbReference>
<dbReference type="PROSITE" id="PS50082">
    <property type="entry name" value="WD_REPEATS_2"/>
    <property type="match status" value="5"/>
</dbReference>
<feature type="repeat" description="WD" evidence="3">
    <location>
        <begin position="600"/>
        <end position="632"/>
    </location>
</feature>
<dbReference type="PRINTS" id="PR00320">
    <property type="entry name" value="GPROTEINBRPT"/>
</dbReference>
<dbReference type="InterPro" id="IPR056884">
    <property type="entry name" value="NPHP3-like_N"/>
</dbReference>
<keyword evidence="2" id="KW-0677">Repeat</keyword>
<protein>
    <submittedName>
        <fullName evidence="5">Vegetative incompatibility protein HET-E-1</fullName>
    </submittedName>
</protein>
<keyword evidence="1 3" id="KW-0853">WD repeat</keyword>
<dbReference type="STRING" id="5627.A0A1C7MF92"/>
<evidence type="ECO:0000313" key="6">
    <source>
        <dbReference type="Proteomes" id="UP000092993"/>
    </source>
</evidence>
<dbReference type="OrthoDB" id="2658414at2759"/>
<dbReference type="SUPFAM" id="SSF50978">
    <property type="entry name" value="WD40 repeat-like"/>
    <property type="match status" value="1"/>
</dbReference>
<dbReference type="InterPro" id="IPR036322">
    <property type="entry name" value="WD40_repeat_dom_sf"/>
</dbReference>
<feature type="repeat" description="WD" evidence="3">
    <location>
        <begin position="516"/>
        <end position="557"/>
    </location>
</feature>
<feature type="domain" description="Nephrocystin 3-like N-terminal" evidence="4">
    <location>
        <begin position="13"/>
        <end position="77"/>
    </location>
</feature>
<keyword evidence="6" id="KW-1185">Reference proteome</keyword>
<dbReference type="Pfam" id="PF24883">
    <property type="entry name" value="NPHP3_N"/>
    <property type="match status" value="1"/>
</dbReference>
<gene>
    <name evidence="5" type="primary">HET-E1_7</name>
    <name evidence="5" type="ORF">A0H81_05011</name>
</gene>
<dbReference type="CDD" id="cd00200">
    <property type="entry name" value="WD40"/>
    <property type="match status" value="1"/>
</dbReference>
<dbReference type="EMBL" id="LUGG01000004">
    <property type="protein sequence ID" value="OBZ75611.1"/>
    <property type="molecule type" value="Genomic_DNA"/>
</dbReference>
<reference evidence="5 6" key="1">
    <citation type="submission" date="2016-03" db="EMBL/GenBank/DDBJ databases">
        <title>Whole genome sequencing of Grifola frondosa 9006-11.</title>
        <authorList>
            <person name="Min B."/>
            <person name="Park H."/>
            <person name="Kim J.-G."/>
            <person name="Cho H."/>
            <person name="Oh Y.-L."/>
            <person name="Kong W.-S."/>
            <person name="Choi I.-G."/>
        </authorList>
    </citation>
    <scope>NUCLEOTIDE SEQUENCE [LARGE SCALE GENOMIC DNA]</scope>
    <source>
        <strain evidence="5 6">9006-11</strain>
    </source>
</reference>
<dbReference type="PANTHER" id="PTHR19879">
    <property type="entry name" value="TRANSCRIPTION INITIATION FACTOR TFIID"/>
    <property type="match status" value="1"/>
</dbReference>
<organism evidence="5 6">
    <name type="scientific">Grifola frondosa</name>
    <name type="common">Maitake</name>
    <name type="synonym">Polyporus frondosus</name>
    <dbReference type="NCBI Taxonomy" id="5627"/>
    <lineage>
        <taxon>Eukaryota</taxon>
        <taxon>Fungi</taxon>
        <taxon>Dikarya</taxon>
        <taxon>Basidiomycota</taxon>
        <taxon>Agaricomycotina</taxon>
        <taxon>Agaricomycetes</taxon>
        <taxon>Polyporales</taxon>
        <taxon>Grifolaceae</taxon>
        <taxon>Grifola</taxon>
    </lineage>
</organism>